<keyword evidence="2" id="KW-1185">Reference proteome</keyword>
<comment type="caution">
    <text evidence="1">The sequence shown here is derived from an EMBL/GenBank/DDBJ whole genome shotgun (WGS) entry which is preliminary data.</text>
</comment>
<reference evidence="1" key="1">
    <citation type="submission" date="2023-04" db="EMBL/GenBank/DDBJ databases">
        <title>Draft Genome sequencing of Naganishia species isolated from polar environments using Oxford Nanopore Technology.</title>
        <authorList>
            <person name="Leo P."/>
            <person name="Venkateswaran K."/>
        </authorList>
    </citation>
    <scope>NUCLEOTIDE SEQUENCE</scope>
    <source>
        <strain evidence="1">MNA-CCFEE 5262</strain>
    </source>
</reference>
<gene>
    <name evidence="1" type="ORF">QFC20_001914</name>
</gene>
<protein>
    <submittedName>
        <fullName evidence="1">Uncharacterized protein</fullName>
    </submittedName>
</protein>
<name>A0ACC2WQ17_9TREE</name>
<dbReference type="Proteomes" id="UP001230649">
    <property type="component" value="Unassembled WGS sequence"/>
</dbReference>
<organism evidence="1 2">
    <name type="scientific">Naganishia adeliensis</name>
    <dbReference type="NCBI Taxonomy" id="92952"/>
    <lineage>
        <taxon>Eukaryota</taxon>
        <taxon>Fungi</taxon>
        <taxon>Dikarya</taxon>
        <taxon>Basidiomycota</taxon>
        <taxon>Agaricomycotina</taxon>
        <taxon>Tremellomycetes</taxon>
        <taxon>Filobasidiales</taxon>
        <taxon>Filobasidiaceae</taxon>
        <taxon>Naganishia</taxon>
    </lineage>
</organism>
<sequence>MQAVSSRLYTPSHSPPHSTPVRIPPAPPTDLHVANALRYKHLYGYTQGSSASSFSTGDTELTCSEAEYDTFVFDTGSEIVIDERDGSSTSDLETPSPSTGSLSTSPPLFPLSTVDSVAPDHLAESFSSKAMIENVGEAGDWEDREMTPRMTPFDSDADLVVPITDDFSLGDMDCPSVLPEFKATENPLDSRPNTGHPLADRTATPTRRRRLRTSPRPTSAQSLKTRALAPMDDEFRCMTCHHAGLCADLVMKDPNFRCGDTISSAASGSAAEANIAGGAGGKTPWTRQNLRGISFGDKQTHVKGKERNGLRVLEGGIDYVHYEEADERNDPGGQRSLFDLEDIGRAISATSTRNSADEIAANGSDGDIAAGGSLFPRVQQNAAFQAAHIPASGATSYDSSSDAKSSSQGMLSVCANTIVHLEPALNTSIAKSSEFRSPDARQKEYYSPSRLPDSGEDYGRSRSRPRGNPIWKLHNLTAGLFVGSSPNGREDDGRYDYDDELYGVDVVNRGRGRLR</sequence>
<proteinExistence type="predicted"/>
<evidence type="ECO:0000313" key="2">
    <source>
        <dbReference type="Proteomes" id="UP001230649"/>
    </source>
</evidence>
<accession>A0ACC2WQ17</accession>
<dbReference type="EMBL" id="JASBWS010000012">
    <property type="protein sequence ID" value="KAJ9113563.1"/>
    <property type="molecule type" value="Genomic_DNA"/>
</dbReference>
<evidence type="ECO:0000313" key="1">
    <source>
        <dbReference type="EMBL" id="KAJ9113563.1"/>
    </source>
</evidence>